<dbReference type="PANTHER" id="PTHR43415">
    <property type="entry name" value="SPERMIDINE N(1)-ACETYLTRANSFERASE"/>
    <property type="match status" value="1"/>
</dbReference>
<dbReference type="Proteomes" id="UP000295008">
    <property type="component" value="Unassembled WGS sequence"/>
</dbReference>
<dbReference type="Pfam" id="PF13302">
    <property type="entry name" value="Acetyltransf_3"/>
    <property type="match status" value="1"/>
</dbReference>
<keyword evidence="2" id="KW-0808">Transferase</keyword>
<comment type="caution">
    <text evidence="2">The sequence shown here is derived from an EMBL/GenBank/DDBJ whole genome shotgun (WGS) entry which is preliminary data.</text>
</comment>
<dbReference type="Gene3D" id="3.40.630.30">
    <property type="match status" value="1"/>
</dbReference>
<proteinExistence type="predicted"/>
<dbReference type="AlphaFoldDB" id="A0A4R1R4A6"/>
<protein>
    <submittedName>
        <fullName evidence="2">RimJ/RimL family protein N-acetyltransferase</fullName>
    </submittedName>
</protein>
<name>A0A4R1R4A6_HYDET</name>
<dbReference type="PANTHER" id="PTHR43415:SF3">
    <property type="entry name" value="GNAT-FAMILY ACETYLTRANSFERASE"/>
    <property type="match status" value="1"/>
</dbReference>
<dbReference type="EMBL" id="SLUN01000036">
    <property type="protein sequence ID" value="TCL60279.1"/>
    <property type="molecule type" value="Genomic_DNA"/>
</dbReference>
<dbReference type="RefSeq" id="WP_132016397.1">
    <property type="nucleotide sequence ID" value="NZ_SLUN01000036.1"/>
</dbReference>
<evidence type="ECO:0000313" key="3">
    <source>
        <dbReference type="Proteomes" id="UP000295008"/>
    </source>
</evidence>
<reference evidence="2 3" key="1">
    <citation type="submission" date="2019-03" db="EMBL/GenBank/DDBJ databases">
        <title>Genomic Encyclopedia of Type Strains, Phase IV (KMG-IV): sequencing the most valuable type-strain genomes for metagenomic binning, comparative biology and taxonomic classification.</title>
        <authorList>
            <person name="Goeker M."/>
        </authorList>
    </citation>
    <scope>NUCLEOTIDE SEQUENCE [LARGE SCALE GENOMIC DNA]</scope>
    <source>
        <strain evidence="2 3">LX-B</strain>
    </source>
</reference>
<gene>
    <name evidence="2" type="ORF">EDC14_103632</name>
</gene>
<dbReference type="InterPro" id="IPR000182">
    <property type="entry name" value="GNAT_dom"/>
</dbReference>
<dbReference type="GO" id="GO:0016747">
    <property type="term" value="F:acyltransferase activity, transferring groups other than amino-acyl groups"/>
    <property type="evidence" value="ECO:0007669"/>
    <property type="project" value="InterPro"/>
</dbReference>
<dbReference type="SUPFAM" id="SSF55729">
    <property type="entry name" value="Acyl-CoA N-acyltransferases (Nat)"/>
    <property type="match status" value="1"/>
</dbReference>
<evidence type="ECO:0000259" key="1">
    <source>
        <dbReference type="PROSITE" id="PS51186"/>
    </source>
</evidence>
<dbReference type="OrthoDB" id="9795206at2"/>
<accession>A0A4R1R4A6</accession>
<keyword evidence="3" id="KW-1185">Reference proteome</keyword>
<dbReference type="InterPro" id="IPR016181">
    <property type="entry name" value="Acyl_CoA_acyltransferase"/>
</dbReference>
<dbReference type="PROSITE" id="PS51186">
    <property type="entry name" value="GNAT"/>
    <property type="match status" value="1"/>
</dbReference>
<sequence>MELRGERIILKNLELEDLTDRHRWLNNPEVTRFFTNQGSFPLSQTEMVQWFNTTVTRSQEEIHLAIWTNHGKHIGGAQLKAIDWRNRGAELGVFIGEISEWGKGVATEATQLLLQYGFLTLGLHRIWLRVDSENVAAIHCYQKNGFRTDGIFRDEVYRNGGFHDSLVMSILKEEFMISINQDEKK</sequence>
<feature type="domain" description="N-acetyltransferase" evidence="1">
    <location>
        <begin position="8"/>
        <end position="173"/>
    </location>
</feature>
<evidence type="ECO:0000313" key="2">
    <source>
        <dbReference type="EMBL" id="TCL60279.1"/>
    </source>
</evidence>
<organism evidence="2 3">
    <name type="scientific">Hydrogenispora ethanolica</name>
    <dbReference type="NCBI Taxonomy" id="1082276"/>
    <lineage>
        <taxon>Bacteria</taxon>
        <taxon>Bacillati</taxon>
        <taxon>Bacillota</taxon>
        <taxon>Hydrogenispora</taxon>
    </lineage>
</organism>